<accession>A0ABQ1MWG8</accession>
<evidence type="ECO:0000256" key="1">
    <source>
        <dbReference type="SAM" id="Phobius"/>
    </source>
</evidence>
<keyword evidence="1" id="KW-0472">Membrane</keyword>
<proteinExistence type="predicted"/>
<gene>
    <name evidence="2" type="ORF">GCM10010993_23580</name>
</gene>
<dbReference type="EMBL" id="BMFD01000008">
    <property type="protein sequence ID" value="GGC44361.1"/>
    <property type="molecule type" value="Genomic_DNA"/>
</dbReference>
<dbReference type="Proteomes" id="UP000635885">
    <property type="component" value="Unassembled WGS sequence"/>
</dbReference>
<dbReference type="RefSeq" id="WP_188443142.1">
    <property type="nucleotide sequence ID" value="NZ_BMFD01000008.1"/>
</dbReference>
<keyword evidence="1" id="KW-0812">Transmembrane</keyword>
<reference evidence="3" key="1">
    <citation type="journal article" date="2019" name="Int. J. Syst. Evol. Microbiol.">
        <title>The Global Catalogue of Microorganisms (GCM) 10K type strain sequencing project: providing services to taxonomists for standard genome sequencing and annotation.</title>
        <authorList>
            <consortium name="The Broad Institute Genomics Platform"/>
            <consortium name="The Broad Institute Genome Sequencing Center for Infectious Disease"/>
            <person name="Wu L."/>
            <person name="Ma J."/>
        </authorList>
    </citation>
    <scope>NUCLEOTIDE SEQUENCE [LARGE SCALE GENOMIC DNA]</scope>
    <source>
        <strain evidence="3">CGMCC 1.12479</strain>
    </source>
</reference>
<protein>
    <submittedName>
        <fullName evidence="2">Uncharacterized protein</fullName>
    </submittedName>
</protein>
<name>A0ABQ1MWG8_9BACT</name>
<keyword evidence="1" id="KW-1133">Transmembrane helix</keyword>
<evidence type="ECO:0000313" key="3">
    <source>
        <dbReference type="Proteomes" id="UP000635885"/>
    </source>
</evidence>
<feature type="transmembrane region" description="Helical" evidence="1">
    <location>
        <begin position="42"/>
        <end position="59"/>
    </location>
</feature>
<keyword evidence="3" id="KW-1185">Reference proteome</keyword>
<sequence>MKVILGLVMFILGMYLYNKEIRKVKVAINKFNAIWKYRNRWFVYALLIGGVLFHVLLNLNSQVLVYSF</sequence>
<comment type="caution">
    <text evidence="2">The sequence shown here is derived from an EMBL/GenBank/DDBJ whole genome shotgun (WGS) entry which is preliminary data.</text>
</comment>
<evidence type="ECO:0000313" key="2">
    <source>
        <dbReference type="EMBL" id="GGC44361.1"/>
    </source>
</evidence>
<organism evidence="2 3">
    <name type="scientific">Belliella aquatica</name>
    <dbReference type="NCBI Taxonomy" id="1323734"/>
    <lineage>
        <taxon>Bacteria</taxon>
        <taxon>Pseudomonadati</taxon>
        <taxon>Bacteroidota</taxon>
        <taxon>Cytophagia</taxon>
        <taxon>Cytophagales</taxon>
        <taxon>Cyclobacteriaceae</taxon>
        <taxon>Belliella</taxon>
    </lineage>
</organism>